<reference evidence="3 4" key="1">
    <citation type="journal article" date="2015" name="Stand. Genomic Sci.">
        <title>Genomic Encyclopedia of Bacterial and Archaeal Type Strains, Phase III: the genomes of soil and plant-associated and newly described type strains.</title>
        <authorList>
            <person name="Whitman W.B."/>
            <person name="Woyke T."/>
            <person name="Klenk H.P."/>
            <person name="Zhou Y."/>
            <person name="Lilburn T.G."/>
            <person name="Beck B.J."/>
            <person name="De Vos P."/>
            <person name="Vandamme P."/>
            <person name="Eisen J.A."/>
            <person name="Garrity G."/>
            <person name="Hugenholtz P."/>
            <person name="Kyrpides N.C."/>
        </authorList>
    </citation>
    <scope>NUCLEOTIDE SEQUENCE [LARGE SCALE GENOMIC DNA]</scope>
    <source>
        <strain evidence="3 4">CGMCC 1.10685</strain>
    </source>
</reference>
<gene>
    <name evidence="2" type="ORF">GO485_29065</name>
    <name evidence="3" type="ORF">IP92_04905</name>
</gene>
<evidence type="ECO:0000256" key="1">
    <source>
        <dbReference type="SAM" id="MobiDB-lite"/>
    </source>
</evidence>
<dbReference type="RefSeq" id="WP_145880206.1">
    <property type="nucleotide sequence ID" value="NZ_CP046904.1"/>
</dbReference>
<protein>
    <submittedName>
        <fullName evidence="3">Uncharacterized protein</fullName>
    </submittedName>
</protein>
<reference evidence="2 5" key="3">
    <citation type="submission" date="2019-12" db="EMBL/GenBank/DDBJ databases">
        <title>Draft Genome Sequences of Six Type Strains of the Genus Massilia.</title>
        <authorList>
            <person name="Miess H."/>
            <person name="Frediansyah A."/>
            <person name="Goeker M."/>
            <person name="Gross H."/>
        </authorList>
    </citation>
    <scope>NUCLEOTIDE SEQUENCE [LARGE SCALE GENOMIC DNA]</scope>
    <source>
        <strain evidence="2 5">DSM 26639</strain>
    </source>
</reference>
<dbReference type="EMBL" id="VLKW01000011">
    <property type="protein sequence ID" value="TWI43850.1"/>
    <property type="molecule type" value="Genomic_DNA"/>
</dbReference>
<organism evidence="3 4">
    <name type="scientific">Pseudoduganella flava</name>
    <dbReference type="NCBI Taxonomy" id="871742"/>
    <lineage>
        <taxon>Bacteria</taxon>
        <taxon>Pseudomonadati</taxon>
        <taxon>Pseudomonadota</taxon>
        <taxon>Betaproteobacteria</taxon>
        <taxon>Burkholderiales</taxon>
        <taxon>Oxalobacteraceae</taxon>
        <taxon>Telluria group</taxon>
        <taxon>Pseudoduganella</taxon>
    </lineage>
</organism>
<feature type="compositionally biased region" description="Basic and acidic residues" evidence="1">
    <location>
        <begin position="17"/>
        <end position="26"/>
    </location>
</feature>
<dbReference type="Proteomes" id="UP000315112">
    <property type="component" value="Unassembled WGS sequence"/>
</dbReference>
<keyword evidence="5" id="KW-1185">Reference proteome</keyword>
<name>A0A562PHZ1_9BURK</name>
<evidence type="ECO:0000313" key="5">
    <source>
        <dbReference type="Proteomes" id="UP000437862"/>
    </source>
</evidence>
<dbReference type="OrthoDB" id="2193886at2"/>
<dbReference type="EMBL" id="CP046904">
    <property type="protein sequence ID" value="QGZ42684.1"/>
    <property type="molecule type" value="Genomic_DNA"/>
</dbReference>
<dbReference type="AlphaFoldDB" id="A0A562PHZ1"/>
<accession>A0A562PHZ1</accession>
<feature type="region of interest" description="Disordered" evidence="1">
    <location>
        <begin position="1"/>
        <end position="26"/>
    </location>
</feature>
<sequence>MSDMADDFNALRKARQEKRSDNREHSAAVLTRAGVQYEVKNLGAHLVVQAGAQTVDFWPGTGLWIVRGSPTRRRGVRKLVEYVTEQRAARSR</sequence>
<evidence type="ECO:0000313" key="2">
    <source>
        <dbReference type="EMBL" id="QGZ42684.1"/>
    </source>
</evidence>
<reference evidence="3" key="2">
    <citation type="submission" date="2019-07" db="EMBL/GenBank/DDBJ databases">
        <authorList>
            <person name="Whitman W."/>
            <person name="Huntemann M."/>
            <person name="Clum A."/>
            <person name="Pillay M."/>
            <person name="Palaniappan K."/>
            <person name="Varghese N."/>
            <person name="Mikhailova N."/>
            <person name="Stamatis D."/>
            <person name="Reddy T."/>
            <person name="Daum C."/>
            <person name="Shapiro N."/>
            <person name="Ivanova N."/>
            <person name="Kyrpides N."/>
            <person name="Woyke T."/>
        </authorList>
    </citation>
    <scope>NUCLEOTIDE SEQUENCE</scope>
    <source>
        <strain evidence="3">CGMCC 1.10685</strain>
    </source>
</reference>
<evidence type="ECO:0000313" key="4">
    <source>
        <dbReference type="Proteomes" id="UP000315112"/>
    </source>
</evidence>
<evidence type="ECO:0000313" key="3">
    <source>
        <dbReference type="EMBL" id="TWI43850.1"/>
    </source>
</evidence>
<proteinExistence type="predicted"/>
<dbReference type="Proteomes" id="UP000437862">
    <property type="component" value="Chromosome"/>
</dbReference>